<dbReference type="PANTHER" id="PTHR43283">
    <property type="entry name" value="BETA-LACTAMASE-RELATED"/>
    <property type="match status" value="1"/>
</dbReference>
<dbReference type="EMBL" id="AZHX01000952">
    <property type="protein sequence ID" value="ETX05426.1"/>
    <property type="molecule type" value="Genomic_DNA"/>
</dbReference>
<evidence type="ECO:0000259" key="2">
    <source>
        <dbReference type="Pfam" id="PF00144"/>
    </source>
</evidence>
<name>W4M680_9BACT</name>
<proteinExistence type="predicted"/>
<keyword evidence="4" id="KW-1185">Reference proteome</keyword>
<dbReference type="PATRIC" id="fig|1429439.4.peg.3916"/>
<dbReference type="PANTHER" id="PTHR43283:SF11">
    <property type="entry name" value="BETA-LACTAMASE-RELATED DOMAIN-CONTAINING PROTEIN"/>
    <property type="match status" value="1"/>
</dbReference>
<reference evidence="3 4" key="1">
    <citation type="journal article" date="2014" name="Nature">
        <title>An environmental bacterial taxon with a large and distinct metabolic repertoire.</title>
        <authorList>
            <person name="Wilson M.C."/>
            <person name="Mori T."/>
            <person name="Ruckert C."/>
            <person name="Uria A.R."/>
            <person name="Helf M.J."/>
            <person name="Takada K."/>
            <person name="Gernert C."/>
            <person name="Steffens U.A."/>
            <person name="Heycke N."/>
            <person name="Schmitt S."/>
            <person name="Rinke C."/>
            <person name="Helfrich E.J."/>
            <person name="Brachmann A.O."/>
            <person name="Gurgui C."/>
            <person name="Wakimoto T."/>
            <person name="Kracht M."/>
            <person name="Crusemann M."/>
            <person name="Hentschel U."/>
            <person name="Abe I."/>
            <person name="Matsunaga S."/>
            <person name="Kalinowski J."/>
            <person name="Takeyama H."/>
            <person name="Piel J."/>
        </authorList>
    </citation>
    <scope>NUCLEOTIDE SEQUENCE [LARGE SCALE GENOMIC DNA]</scope>
    <source>
        <strain evidence="4">TSY2</strain>
    </source>
</reference>
<dbReference type="SUPFAM" id="SSF56601">
    <property type="entry name" value="beta-lactamase/transpeptidase-like"/>
    <property type="match status" value="1"/>
</dbReference>
<protein>
    <recommendedName>
        <fullName evidence="2">Beta-lactamase-related domain-containing protein</fullName>
    </recommendedName>
</protein>
<dbReference type="InterPro" id="IPR050789">
    <property type="entry name" value="Diverse_Enzym_Activities"/>
</dbReference>
<organism evidence="3 4">
    <name type="scientific">Candidatus Entotheonella gemina</name>
    <dbReference type="NCBI Taxonomy" id="1429439"/>
    <lineage>
        <taxon>Bacteria</taxon>
        <taxon>Pseudomonadati</taxon>
        <taxon>Nitrospinota/Tectimicrobiota group</taxon>
        <taxon>Candidatus Tectimicrobiota</taxon>
        <taxon>Candidatus Entotheonellia</taxon>
        <taxon>Candidatus Entotheonellales</taxon>
        <taxon>Candidatus Entotheonellaceae</taxon>
        <taxon>Candidatus Entotheonella</taxon>
    </lineage>
</organism>
<evidence type="ECO:0000313" key="4">
    <source>
        <dbReference type="Proteomes" id="UP000019140"/>
    </source>
</evidence>
<feature type="domain" description="Beta-lactamase-related" evidence="2">
    <location>
        <begin position="5"/>
        <end position="342"/>
    </location>
</feature>
<evidence type="ECO:0000313" key="3">
    <source>
        <dbReference type="EMBL" id="ETX05426.1"/>
    </source>
</evidence>
<dbReference type="Gene3D" id="3.40.710.10">
    <property type="entry name" value="DD-peptidase/beta-lactamase superfamily"/>
    <property type="match status" value="1"/>
</dbReference>
<comment type="caution">
    <text evidence="3">The sequence shown here is derived from an EMBL/GenBank/DDBJ whole genome shotgun (WGS) entry which is preliminary data.</text>
</comment>
<dbReference type="HOGENOM" id="CLU_020027_1_1_7"/>
<sequence>MERLDTYLKQAIADALVPGAVICVGHSGQLVWHQAYGAAATTPARRPMHIDTIFDIASLTKVIATTSLMLCAHHEGVCRLDDRLDFFNWDMSLPPELGEVTLRQLLTHSGGFQAWHPLYETLSPASPNAAPCILAQPLAYPPGTQVRYSDLGFILLGCLLERQYDQPLSTLFLDKAAQPFGLDSIAYRPLDGPSPLPNTPSAYAATEVCSWRGRVLVGEVHDENAWAMGGVAGHAGLFATTRAVWQFAQALLDTAAGRRSWLPPELLRQSWQRQPLPAGSTRAIGWDTPSAVGSTAGNYFSPRSIGHLGFTGTSMWIDPDRDVIVVLCTNRVHPSRKATGIRRLRPEVHNLVMQELGVAPT</sequence>
<dbReference type="InterPro" id="IPR012338">
    <property type="entry name" value="Beta-lactam/transpept-like"/>
</dbReference>
<keyword evidence="1" id="KW-0378">Hydrolase</keyword>
<dbReference type="Proteomes" id="UP000019140">
    <property type="component" value="Unassembled WGS sequence"/>
</dbReference>
<accession>W4M680</accession>
<dbReference type="AlphaFoldDB" id="W4M680"/>
<dbReference type="InterPro" id="IPR001466">
    <property type="entry name" value="Beta-lactam-related"/>
</dbReference>
<dbReference type="Pfam" id="PF00144">
    <property type="entry name" value="Beta-lactamase"/>
    <property type="match status" value="1"/>
</dbReference>
<evidence type="ECO:0000256" key="1">
    <source>
        <dbReference type="ARBA" id="ARBA00022801"/>
    </source>
</evidence>
<gene>
    <name evidence="3" type="ORF">ETSY2_22980</name>
</gene>
<dbReference type="GO" id="GO:0016787">
    <property type="term" value="F:hydrolase activity"/>
    <property type="evidence" value="ECO:0007669"/>
    <property type="project" value="UniProtKB-KW"/>
</dbReference>